<evidence type="ECO:0000313" key="3">
    <source>
        <dbReference type="EMBL" id="KFN48045.1"/>
    </source>
</evidence>
<evidence type="ECO:0000256" key="2">
    <source>
        <dbReference type="SAM" id="SignalP"/>
    </source>
</evidence>
<feature type="compositionally biased region" description="Pro residues" evidence="1">
    <location>
        <begin position="27"/>
        <end position="43"/>
    </location>
</feature>
<evidence type="ECO:0008006" key="5">
    <source>
        <dbReference type="Google" id="ProtNLM"/>
    </source>
</evidence>
<reference evidence="3 4" key="1">
    <citation type="submission" date="2013-09" db="EMBL/GenBank/DDBJ databases">
        <title>Genome sequencing of Arenimonas metalli.</title>
        <authorList>
            <person name="Chen F."/>
            <person name="Wang G."/>
        </authorList>
    </citation>
    <scope>NUCLEOTIDE SEQUENCE [LARGE SCALE GENOMIC DNA]</scope>
    <source>
        <strain evidence="3 4">CF5-1</strain>
    </source>
</reference>
<feature type="signal peptide" evidence="2">
    <location>
        <begin position="1"/>
        <end position="25"/>
    </location>
</feature>
<keyword evidence="4" id="KW-1185">Reference proteome</keyword>
<dbReference type="PATRIC" id="fig|1384056.3.peg.136"/>
<evidence type="ECO:0000256" key="1">
    <source>
        <dbReference type="SAM" id="MobiDB-lite"/>
    </source>
</evidence>
<proteinExistence type="predicted"/>
<gene>
    <name evidence="3" type="ORF">N787_06305</name>
</gene>
<accession>A0A091BUM7</accession>
<comment type="caution">
    <text evidence="3">The sequence shown here is derived from an EMBL/GenBank/DDBJ whole genome shotgun (WGS) entry which is preliminary data.</text>
</comment>
<dbReference type="RefSeq" id="WP_034210037.1">
    <property type="nucleotide sequence ID" value="NZ_AVCK01000003.1"/>
</dbReference>
<organism evidence="3 4">
    <name type="scientific">Arenimonas metalli CF5-1</name>
    <dbReference type="NCBI Taxonomy" id="1384056"/>
    <lineage>
        <taxon>Bacteria</taxon>
        <taxon>Pseudomonadati</taxon>
        <taxon>Pseudomonadota</taxon>
        <taxon>Gammaproteobacteria</taxon>
        <taxon>Lysobacterales</taxon>
        <taxon>Lysobacteraceae</taxon>
        <taxon>Arenimonas</taxon>
    </lineage>
</organism>
<dbReference type="Proteomes" id="UP000029393">
    <property type="component" value="Unassembled WGS sequence"/>
</dbReference>
<evidence type="ECO:0000313" key="4">
    <source>
        <dbReference type="Proteomes" id="UP000029393"/>
    </source>
</evidence>
<feature type="region of interest" description="Disordered" evidence="1">
    <location>
        <begin position="22"/>
        <end position="49"/>
    </location>
</feature>
<feature type="chain" id="PRO_5001871916" description="C-type lysozyme inhibitor domain-containing protein" evidence="2">
    <location>
        <begin position="26"/>
        <end position="286"/>
    </location>
</feature>
<sequence>MKTRLLALALVIPLAACRQEAPAPAAEAPPPPPMATAPEPAPPEDTAVPTVPRAFLCRGNEPFWSLDITADRALLKTPDAETELQGELAAADGGSFRFTGAPEGSPEESVATLIAPGQCFDTMADGPAFPFSAQASFGGGAPVNGCCSAEMGLDLDAAPVFEAAGKPDTDWTRRLAELDEAIGRCVQDAGVVTVAVTSAWPMNRGKAGVRLRDPGDARFDCIVDLGSGKIDNVTAVAADDRVPNEGHPLWLPAGNGPPILGCGRVERVMLGGDAVVGYLHYTDGCG</sequence>
<dbReference type="AlphaFoldDB" id="A0A091BUM7"/>
<name>A0A091BUM7_9GAMM</name>
<dbReference type="OrthoDB" id="5348860at2"/>
<dbReference type="eggNOG" id="COG3650">
    <property type="taxonomic scope" value="Bacteria"/>
</dbReference>
<dbReference type="EMBL" id="AVCK01000003">
    <property type="protein sequence ID" value="KFN48045.1"/>
    <property type="molecule type" value="Genomic_DNA"/>
</dbReference>
<protein>
    <recommendedName>
        <fullName evidence="5">C-type lysozyme inhibitor domain-containing protein</fullName>
    </recommendedName>
</protein>
<keyword evidence="2" id="KW-0732">Signal</keyword>